<evidence type="ECO:0000259" key="1">
    <source>
        <dbReference type="Pfam" id="PF21787"/>
    </source>
</evidence>
<feature type="domain" description="Transposable element P transposase-like RNase H" evidence="1">
    <location>
        <begin position="1"/>
        <end position="98"/>
    </location>
</feature>
<keyword evidence="4" id="KW-1185">Reference proteome</keyword>
<proteinExistence type="predicted"/>
<feature type="domain" description="Transposable element P transposase-like GTP-binding insertion" evidence="2">
    <location>
        <begin position="125"/>
        <end position="207"/>
    </location>
</feature>
<dbReference type="EMBL" id="JH430948">
    <property type="status" value="NOT_ANNOTATED_CDS"/>
    <property type="molecule type" value="Genomic_DNA"/>
</dbReference>
<dbReference type="PhylomeDB" id="T1IM23"/>
<dbReference type="AlphaFoldDB" id="T1IM23"/>
<evidence type="ECO:0000259" key="2">
    <source>
        <dbReference type="Pfam" id="PF21788"/>
    </source>
</evidence>
<dbReference type="InterPro" id="IPR048366">
    <property type="entry name" value="TNP-like_GBD"/>
</dbReference>
<dbReference type="eggNOG" id="ENOG502RX9E">
    <property type="taxonomic scope" value="Eukaryota"/>
</dbReference>
<dbReference type="InterPro" id="IPR048365">
    <property type="entry name" value="TNP-like_RNaseH_N"/>
</dbReference>
<accession>T1IM23</accession>
<organism evidence="3 4">
    <name type="scientific">Strigamia maritima</name>
    <name type="common">European centipede</name>
    <name type="synonym">Geophilus maritimus</name>
    <dbReference type="NCBI Taxonomy" id="126957"/>
    <lineage>
        <taxon>Eukaryota</taxon>
        <taxon>Metazoa</taxon>
        <taxon>Ecdysozoa</taxon>
        <taxon>Arthropoda</taxon>
        <taxon>Myriapoda</taxon>
        <taxon>Chilopoda</taxon>
        <taxon>Pleurostigmophora</taxon>
        <taxon>Geophilomorpha</taxon>
        <taxon>Linotaeniidae</taxon>
        <taxon>Strigamia</taxon>
    </lineage>
</organism>
<evidence type="ECO:0000313" key="3">
    <source>
        <dbReference type="EnsemblMetazoa" id="SMAR002016-PA"/>
    </source>
</evidence>
<dbReference type="OMA" id="ICTHALV"/>
<dbReference type="Pfam" id="PF21787">
    <property type="entry name" value="TNP-like_RNaseH_N"/>
    <property type="match status" value="1"/>
</dbReference>
<evidence type="ECO:0008006" key="5">
    <source>
        <dbReference type="Google" id="ProtNLM"/>
    </source>
</evidence>
<dbReference type="Proteomes" id="UP000014500">
    <property type="component" value="Unassembled WGS sequence"/>
</dbReference>
<dbReference type="HOGENOM" id="CLU_1092210_0_0_1"/>
<dbReference type="EnsemblMetazoa" id="SMAR002016-RA">
    <property type="protein sequence ID" value="SMAR002016-PA"/>
    <property type="gene ID" value="SMAR002016"/>
</dbReference>
<reference evidence="3" key="2">
    <citation type="submission" date="2015-02" db="UniProtKB">
        <authorList>
            <consortium name="EnsemblMetazoa"/>
        </authorList>
    </citation>
    <scope>IDENTIFICATION</scope>
</reference>
<protein>
    <recommendedName>
        <fullName evidence="5">THAP-type domain-containing protein</fullName>
    </recommendedName>
</protein>
<dbReference type="STRING" id="126957.T1IM23"/>
<reference evidence="4" key="1">
    <citation type="submission" date="2011-05" db="EMBL/GenBank/DDBJ databases">
        <authorList>
            <person name="Richards S.R."/>
            <person name="Qu J."/>
            <person name="Jiang H."/>
            <person name="Jhangiani S.N."/>
            <person name="Agravi P."/>
            <person name="Goodspeed R."/>
            <person name="Gross S."/>
            <person name="Mandapat C."/>
            <person name="Jackson L."/>
            <person name="Mathew T."/>
            <person name="Pu L."/>
            <person name="Thornton R."/>
            <person name="Saada N."/>
            <person name="Wilczek-Boney K.B."/>
            <person name="Lee S."/>
            <person name="Kovar C."/>
            <person name="Wu Y."/>
            <person name="Scherer S.E."/>
            <person name="Worley K.C."/>
            <person name="Muzny D.M."/>
            <person name="Gibbs R."/>
        </authorList>
    </citation>
    <scope>NUCLEOTIDE SEQUENCE</scope>
    <source>
        <strain evidence="4">Brora</strain>
    </source>
</reference>
<sequence length="211" mass="24069">MSLKLNIRYNAARDKLEGFEEYGNEGTGKICTHALVFMIRGLGLKWKQTIAYAFTCQGADSLKLKSLLFEMLQLLKKSGLNVKAIVCDQGANNLKLMKDELQVTAAKPYFEMEDSKIYCLYDVPHLIKNIKNCFLKHDIEFDNDKKVAKWSDLQQFFEVDQSLPLHTAPKLSPVHLNPPAFTRMKVKLATQILSHSVYAGMMFYMSHGNIK</sequence>
<name>T1IM23_STRMM</name>
<evidence type="ECO:0000313" key="4">
    <source>
        <dbReference type="Proteomes" id="UP000014500"/>
    </source>
</evidence>
<dbReference type="Pfam" id="PF21788">
    <property type="entry name" value="TNP-like_GBD"/>
    <property type="match status" value="1"/>
</dbReference>